<reference evidence="4 5" key="1">
    <citation type="submission" date="2021-02" db="EMBL/GenBank/DDBJ databases">
        <authorList>
            <person name="Jung H.S."/>
            <person name="Chun B.H."/>
            <person name="Jeon C.O."/>
        </authorList>
    </citation>
    <scope>NUCLEOTIDE SEQUENCE [LARGE SCALE GENOMIC DNA]</scope>
    <source>
        <strain evidence="4 5">LMG 25203</strain>
    </source>
</reference>
<dbReference type="PROSITE" id="PS51257">
    <property type="entry name" value="PROKAR_LIPOPROTEIN"/>
    <property type="match status" value="1"/>
</dbReference>
<keyword evidence="1" id="KW-0732">Signal</keyword>
<feature type="chain" id="PRO_5046274416" evidence="1">
    <location>
        <begin position="26"/>
        <end position="459"/>
    </location>
</feature>
<keyword evidence="5" id="KW-1185">Reference proteome</keyword>
<feature type="signal peptide" evidence="1">
    <location>
        <begin position="1"/>
        <end position="25"/>
    </location>
</feature>
<dbReference type="EMBL" id="JACSOD020000503">
    <property type="protein sequence ID" value="MBM6500427.1"/>
    <property type="molecule type" value="Genomic_DNA"/>
</dbReference>
<gene>
    <name evidence="4" type="ORF">H9X54_014115</name>
</gene>
<evidence type="ECO:0000313" key="5">
    <source>
        <dbReference type="Proteomes" id="UP000759529"/>
    </source>
</evidence>
<sequence length="459" mass="49543">MKTTFFKSILVLTSVASFTSSCVNDDNYDTPQVNCIETTLQKTKEVSELSFGSTVTQYQQDDVIEAYVVSSDKGGNFFKTISFQTLPTSTQPIPLSFSVPVDVTSTFVSFEPGRKVLIKLNDLYTDVSNGGKRIGGIFVSTSGTAAVGRLPRELYRTALNKSCQIVSEDQLKRTLTIPQLLNDANINTLVELENVQFSNQAITTTYYDSANDLGGATNHLLTDADGNTVIFRTSSFANFAAKPVAQGRGKVRGILTKFNSDYQLLARTEDDIQLNGPRLAPIFSENFESISGAGNGQNVALPGWSNVSMNGGSEKWEVRQFPLNTGNKFAQFSPFGITPAENNVDTRLITPAINLDATSGEFLRFGSKVGFANGEAVTVWISTNYDGSGTAAAVNAATWTQLNATFAGQTSSFPANFTSSGNVDLSSYSGNVYISFRYVGGTNGITSTYQIDNVEVYAQ</sequence>
<protein>
    <submittedName>
        <fullName evidence="4">DUF5017 domain-containing protein</fullName>
    </submittedName>
</protein>
<evidence type="ECO:0000313" key="4">
    <source>
        <dbReference type="EMBL" id="MBM6500427.1"/>
    </source>
</evidence>
<dbReference type="Gene3D" id="2.60.120.200">
    <property type="match status" value="1"/>
</dbReference>
<dbReference type="Proteomes" id="UP000759529">
    <property type="component" value="Unassembled WGS sequence"/>
</dbReference>
<evidence type="ECO:0000259" key="2">
    <source>
        <dbReference type="Pfam" id="PF16409"/>
    </source>
</evidence>
<accession>A0ABS2D1T6</accession>
<dbReference type="RefSeq" id="WP_187656488.1">
    <property type="nucleotide sequence ID" value="NZ_JACSOD020000503.1"/>
</dbReference>
<evidence type="ECO:0000259" key="3">
    <source>
        <dbReference type="Pfam" id="PF18942"/>
    </source>
</evidence>
<evidence type="ECO:0000256" key="1">
    <source>
        <dbReference type="SAM" id="SignalP"/>
    </source>
</evidence>
<feature type="domain" description="DUF5689" evidence="3">
    <location>
        <begin position="45"/>
        <end position="272"/>
    </location>
</feature>
<name>A0ABS2D1T6_9FLAO</name>
<dbReference type="InterPro" id="IPR043744">
    <property type="entry name" value="DUF5689"/>
</dbReference>
<proteinExistence type="predicted"/>
<dbReference type="Pfam" id="PF16409">
    <property type="entry name" value="DUF5017"/>
    <property type="match status" value="1"/>
</dbReference>
<feature type="domain" description="DUF5017" evidence="2">
    <location>
        <begin position="364"/>
        <end position="449"/>
    </location>
</feature>
<dbReference type="Pfam" id="PF18942">
    <property type="entry name" value="DUF5689"/>
    <property type="match status" value="1"/>
</dbReference>
<comment type="caution">
    <text evidence="4">The sequence shown here is derived from an EMBL/GenBank/DDBJ whole genome shotgun (WGS) entry which is preliminary data.</text>
</comment>
<organism evidence="4 5">
    <name type="scientific">Flavobacterium macrobrachii</name>
    <dbReference type="NCBI Taxonomy" id="591204"/>
    <lineage>
        <taxon>Bacteria</taxon>
        <taxon>Pseudomonadati</taxon>
        <taxon>Bacteroidota</taxon>
        <taxon>Flavobacteriia</taxon>
        <taxon>Flavobacteriales</taxon>
        <taxon>Flavobacteriaceae</taxon>
        <taxon>Flavobacterium</taxon>
    </lineage>
</organism>
<dbReference type="InterPro" id="IPR032185">
    <property type="entry name" value="DUF5017"/>
</dbReference>